<keyword evidence="1" id="KW-0812">Transmembrane</keyword>
<organism evidence="2">
    <name type="scientific">Medicago truncatula</name>
    <name type="common">Barrel medic</name>
    <name type="synonym">Medicago tribuloides</name>
    <dbReference type="NCBI Taxonomy" id="3880"/>
    <lineage>
        <taxon>Eukaryota</taxon>
        <taxon>Viridiplantae</taxon>
        <taxon>Streptophyta</taxon>
        <taxon>Embryophyta</taxon>
        <taxon>Tracheophyta</taxon>
        <taxon>Spermatophyta</taxon>
        <taxon>Magnoliopsida</taxon>
        <taxon>eudicotyledons</taxon>
        <taxon>Gunneridae</taxon>
        <taxon>Pentapetalae</taxon>
        <taxon>rosids</taxon>
        <taxon>fabids</taxon>
        <taxon>Fabales</taxon>
        <taxon>Fabaceae</taxon>
        <taxon>Papilionoideae</taxon>
        <taxon>50 kb inversion clade</taxon>
        <taxon>NPAAA clade</taxon>
        <taxon>Hologalegina</taxon>
        <taxon>IRL clade</taxon>
        <taxon>Trifolieae</taxon>
        <taxon>Medicago</taxon>
    </lineage>
</organism>
<accession>A0A396IYA4</accession>
<feature type="transmembrane region" description="Helical" evidence="1">
    <location>
        <begin position="6"/>
        <end position="24"/>
    </location>
</feature>
<comment type="caution">
    <text evidence="2">The sequence shown here is derived from an EMBL/GenBank/DDBJ whole genome shotgun (WGS) entry which is preliminary data.</text>
</comment>
<dbReference type="AlphaFoldDB" id="A0A396IYA4"/>
<gene>
    <name evidence="2" type="ORF">MtrunA17_Chr3g0124581</name>
</gene>
<dbReference type="Gramene" id="rna17893">
    <property type="protein sequence ID" value="RHN69423.1"/>
    <property type="gene ID" value="gene17893"/>
</dbReference>
<proteinExistence type="predicted"/>
<name>A0A396IYA4_MEDTR</name>
<sequence length="64" mass="7539">MLLYIYSIYASFVSCLWLFTYTYGSLVQITFLIRDNNGAPQVSRILLITIQTKEWGHITKFEQE</sequence>
<evidence type="ECO:0008006" key="3">
    <source>
        <dbReference type="Google" id="ProtNLM"/>
    </source>
</evidence>
<evidence type="ECO:0000313" key="2">
    <source>
        <dbReference type="EMBL" id="RHN69423.1"/>
    </source>
</evidence>
<dbReference type="EMBL" id="PSQE01000003">
    <property type="protein sequence ID" value="RHN69423.1"/>
    <property type="molecule type" value="Genomic_DNA"/>
</dbReference>
<dbReference type="Proteomes" id="UP000265566">
    <property type="component" value="Chromosome 3"/>
</dbReference>
<evidence type="ECO:0000256" key="1">
    <source>
        <dbReference type="SAM" id="Phobius"/>
    </source>
</evidence>
<protein>
    <recommendedName>
        <fullName evidence="3">Transmembrane protein</fullName>
    </recommendedName>
</protein>
<keyword evidence="1" id="KW-0472">Membrane</keyword>
<reference evidence="2" key="1">
    <citation type="journal article" date="2018" name="Nat. Plants">
        <title>Whole-genome landscape of Medicago truncatula symbiotic genes.</title>
        <authorList>
            <person name="Pecrix Y."/>
            <person name="Gamas P."/>
            <person name="Carrere S."/>
        </authorList>
    </citation>
    <scope>NUCLEOTIDE SEQUENCE</scope>
    <source>
        <tissue evidence="2">Leaves</tissue>
    </source>
</reference>
<keyword evidence="1" id="KW-1133">Transmembrane helix</keyword>